<reference evidence="1 2" key="1">
    <citation type="submission" date="2019-01" db="EMBL/GenBank/DDBJ databases">
        <authorList>
            <person name="Deng T."/>
        </authorList>
    </citation>
    <scope>NUCLEOTIDE SEQUENCE [LARGE SCALE GENOMIC DNA]</scope>
    <source>
        <strain evidence="1 2">F8825</strain>
    </source>
</reference>
<dbReference type="Proteomes" id="UP000291088">
    <property type="component" value="Unassembled WGS sequence"/>
</dbReference>
<dbReference type="EMBL" id="SDVB01000380">
    <property type="protein sequence ID" value="RYB98035.1"/>
    <property type="molecule type" value="Genomic_DNA"/>
</dbReference>
<comment type="caution">
    <text evidence="1">The sequence shown here is derived from an EMBL/GenBank/DDBJ whole genome shotgun (WGS) entry which is preliminary data.</text>
</comment>
<organism evidence="1 2">
    <name type="scientific">Ciceribacter ferrooxidans</name>
    <dbReference type="NCBI Taxonomy" id="2509717"/>
    <lineage>
        <taxon>Bacteria</taxon>
        <taxon>Pseudomonadati</taxon>
        <taxon>Pseudomonadota</taxon>
        <taxon>Alphaproteobacteria</taxon>
        <taxon>Hyphomicrobiales</taxon>
        <taxon>Rhizobiaceae</taxon>
        <taxon>Ciceribacter</taxon>
    </lineage>
</organism>
<accession>A0A4Q2SAM2</accession>
<protein>
    <submittedName>
        <fullName evidence="1">Uncharacterized protein</fullName>
    </submittedName>
</protein>
<name>A0A4Q2SAM2_9HYPH</name>
<dbReference type="AlphaFoldDB" id="A0A4Q2SAM2"/>
<evidence type="ECO:0000313" key="2">
    <source>
        <dbReference type="Proteomes" id="UP000291088"/>
    </source>
</evidence>
<dbReference type="RefSeq" id="WP_129334371.1">
    <property type="nucleotide sequence ID" value="NZ_SDVB01000380.1"/>
</dbReference>
<keyword evidence="2" id="KW-1185">Reference proteome</keyword>
<sequence length="256" mass="28722">MPNNLKGAAAKLAKLVEEHADHELEGFKWLVFNREVVAKALGVTEKTIGRVIKNPVFHHITRNIEIDGKPKKAILLKLGAELCETDHVFKLRAIWAKGLIAFNNMLATDLTMKVMFFKQAGMDKKFYERLMARIAAAEEGGKDLAKLKAGEKVSLWVPRSHMGQLRGVYQKLGDDAFNVAAHLVTFDGWTRFASYLKTAGRNERHYHFPFPGAIKDNPDIALQTYLDMLQEAGQIDPEESAQLLAKIELLKPKSAD</sequence>
<gene>
    <name evidence="1" type="ORF">EUU22_23390</name>
</gene>
<evidence type="ECO:0000313" key="1">
    <source>
        <dbReference type="EMBL" id="RYB98035.1"/>
    </source>
</evidence>
<proteinExistence type="predicted"/>